<protein>
    <recommendedName>
        <fullName evidence="2">GIY-YIG domain-containing protein</fullName>
    </recommendedName>
</protein>
<organism evidence="1">
    <name type="scientific">uncultured Gemmatimonadota bacterium</name>
    <dbReference type="NCBI Taxonomy" id="203437"/>
    <lineage>
        <taxon>Bacteria</taxon>
        <taxon>Pseudomonadati</taxon>
        <taxon>Gemmatimonadota</taxon>
        <taxon>environmental samples</taxon>
    </lineage>
</organism>
<dbReference type="AlphaFoldDB" id="A0A6J4LNZ0"/>
<dbReference type="EMBL" id="CADCTW010000133">
    <property type="protein sequence ID" value="CAA9337085.1"/>
    <property type="molecule type" value="Genomic_DNA"/>
</dbReference>
<evidence type="ECO:0008006" key="2">
    <source>
        <dbReference type="Google" id="ProtNLM"/>
    </source>
</evidence>
<proteinExistence type="predicted"/>
<name>A0A6J4LNZ0_9BACT</name>
<gene>
    <name evidence="1" type="ORF">AVDCRST_MAG68-3412</name>
</gene>
<accession>A0A6J4LNZ0</accession>
<sequence length="145" mass="15847">MSGAPLRLEFSADARIALPFCRSMIRAFVAPGHPGAYLLFVGGVPVYVGRSDRCVQTRLVGHPYLGRAEHFVWHPCTRPEQAFRMESYWYHQLTDAGHARNLIHPARPTGAARGCPFCRVLDGILIDHSGEGVGDALSPNPRGAA</sequence>
<evidence type="ECO:0000313" key="1">
    <source>
        <dbReference type="EMBL" id="CAA9337085.1"/>
    </source>
</evidence>
<reference evidence="1" key="1">
    <citation type="submission" date="2020-02" db="EMBL/GenBank/DDBJ databases">
        <authorList>
            <person name="Meier V. D."/>
        </authorList>
    </citation>
    <scope>NUCLEOTIDE SEQUENCE</scope>
    <source>
        <strain evidence="1">AVDCRST_MAG68</strain>
    </source>
</reference>